<dbReference type="InterPro" id="IPR027685">
    <property type="entry name" value="Shroom_fam"/>
</dbReference>
<feature type="compositionally biased region" description="Basic and acidic residues" evidence="5">
    <location>
        <begin position="489"/>
        <end position="498"/>
    </location>
</feature>
<dbReference type="PANTHER" id="PTHR15012:SF35">
    <property type="entry name" value="PROTEIN SHROOM4"/>
    <property type="match status" value="1"/>
</dbReference>
<feature type="compositionally biased region" description="Polar residues" evidence="5">
    <location>
        <begin position="890"/>
        <end position="908"/>
    </location>
</feature>
<comment type="subcellular location">
    <subcellularLocation>
        <location evidence="1">Cytoplasm</location>
        <location evidence="1">Cytoskeleton</location>
    </subcellularLocation>
</comment>
<dbReference type="GO" id="GO:0051015">
    <property type="term" value="F:actin filament binding"/>
    <property type="evidence" value="ECO:0007669"/>
    <property type="project" value="InterPro"/>
</dbReference>
<dbReference type="GO" id="GO:0005912">
    <property type="term" value="C:adherens junction"/>
    <property type="evidence" value="ECO:0007669"/>
    <property type="project" value="TreeGrafter"/>
</dbReference>
<keyword evidence="3" id="KW-0963">Cytoplasm</keyword>
<dbReference type="FunCoup" id="A0A1S3GG18">
    <property type="interactions" value="59"/>
</dbReference>
<dbReference type="InterPro" id="IPR001478">
    <property type="entry name" value="PDZ"/>
</dbReference>
<feature type="region of interest" description="Disordered" evidence="5">
    <location>
        <begin position="1074"/>
        <end position="1097"/>
    </location>
</feature>
<evidence type="ECO:0000313" key="9">
    <source>
        <dbReference type="RefSeq" id="XP_012887808.1"/>
    </source>
</evidence>
<dbReference type="STRING" id="10020.ENSDORP00000000658"/>
<keyword evidence="8" id="KW-1185">Reference proteome</keyword>
<dbReference type="OrthoDB" id="10063560at2759"/>
<protein>
    <submittedName>
        <fullName evidence="9">Protein Shroom4</fullName>
    </submittedName>
</protein>
<sequence length="1647" mass="182967">MAVLSQFCKVAHVKTLQKAFLPMFDYSITELRLCVGDVDLQKIYLNTRTYVELSSTLVKGHTVGISFVMKSAPLEKDWDLSAFQSVSPLRSHWSLLPQDLLAGLAVCAAQANLPSTISLCYQLSKGSSICNDNGSKSIMLINLLRVAPYLPILIEDGGKAALSQKMRTGDELVNINGTPLYGSRQEALILIKGSFRILKLIVRRRNAPVSRPHSWHVAKLLEGCPEVATTMHFPSEAFSLSWHSGCNASDVCVQWCPLSRHCSTEKSSSIGSMESLEQPGQASYEGHLLPIDQNMYPNQRDSAYSSFSASSNASDCALSIRPEEPVSADCITQSPGPSKAPNDRSNVSETSGSSQRTNGGHLTPSSQLSSRPQEGHHSGSSKVVRGPPQPPVRRDSLQASRAQLFNGEQRRASEPVDSLLLKEKASLETVLSPRNPNQFHCLSRQDQVTGEGHQNCELSQTPESSEQDSEHLLMEASPKACDQTSSRDLSLRNERSAELADTSPLRGLPNLTGLTGHRHSAPEQLLAAHLQHVHFDPRGSKGTELATEQDEHKWTLSPLHSSQKGKNGPCGSIGEAYDQPSKERKTKPMDDKPLDSEPQSQSSSPHGEADGHVPERDFLDPSRRGNGMASQQLSASGSLTQQTRDCFSTTKGAGSIRASEETDNEPKESGRTGGKKSGAHRGRSIQNRRKSERFATNLRNEIQRRKAQLQKSKSPLSQLCDTKEPVEETQEPPQSPPLPASNSSLLSSYKKPPSPREKLFNRSMMLKARSSECLSQAPERHESRLSLEEQVSPGQRPGQSSSGLNTWWKATDLSPSDSEKASAHCGVRSGQWRWSPEHNSQAHVALAMEGPSSPRDNKELKVTTAQAGEEAILLPFADRRNFFEESSKSLSTSHLPGLTTHGNKTFTQRPKPLDQNFQSMSSSYRELRRHPMDQSYHPTDQPYHATDQSYHSMSSLQSETPAYSECFASKSLENTVCCKPLCCGDFDYHRTCSYSCSVQGAVVHDPCIYCSGELCPALLKRNMMPNCYNCRCHHHQCIRCASCYHNSQHSTHEDGSLPPGNAWKPRKPAVQEFPGDKWKPITGNRKTSQSGREMAHSKGSLSWTNTFHPCLENPALDFSSHRAVSSLDLLGDFKHSLKTAEETSVYEEDSHLASMPRPLRSRAFSESHISLEPQGVRVWGQHRKEPFPKADETQPDPLGARKKPFPPPRPPPPNWEKYRLFRAAQQQKQQKQQQMQMQLQQQEEEEEEEEEEGGREAGEEEEELPPQYFSSETTGLCAVNREEALEQPKSLRLGDLETSRRGSQSFPESESYAPHSSNLLPPVRGHSGSQPEQAHPPCYYGAGGLWKASEKEAMDSPKPEASMAEETKSKPACYQNFFFPGEKFSCTGWSPEKQHLGSTGFNEPKTTRQDFQHFSPPLGAPGIPTSYSAYYNISVAKAELLNKLKDQPEMAEIGLGEEEVDHELAQKKIQLIESIGRKLSVLREAQRGLMEDINGNSALGEEVETNLKAVCKSNEFEKYRLFIGDLDKVVNLLLSLSGRLARVENALNSIDSGANQEKLVLIEKKQQLTSQLADAKELKEHVDRREKLVFGMVSRYLPQDQLQDYQHFVKMKSALIIEQRELEEKIKLGEEQLKCLRESLLLGPSNF</sequence>
<feature type="compositionally biased region" description="Polar residues" evidence="5">
    <location>
        <begin position="628"/>
        <end position="652"/>
    </location>
</feature>
<evidence type="ECO:0000259" key="6">
    <source>
        <dbReference type="PROSITE" id="PS50106"/>
    </source>
</evidence>
<feature type="domain" description="PDZ" evidence="6">
    <location>
        <begin position="154"/>
        <end position="206"/>
    </location>
</feature>
<evidence type="ECO:0000256" key="3">
    <source>
        <dbReference type="ARBA" id="ARBA00022490"/>
    </source>
</evidence>
<dbReference type="InterPro" id="IPR014799">
    <property type="entry name" value="ASD2_dom"/>
</dbReference>
<reference evidence="9" key="1">
    <citation type="submission" date="2025-08" db="UniProtKB">
        <authorList>
            <consortium name="RefSeq"/>
        </authorList>
    </citation>
    <scope>IDENTIFICATION</scope>
    <source>
        <tissue evidence="9">Kidney</tissue>
    </source>
</reference>
<dbReference type="CTD" id="57477"/>
<feature type="compositionally biased region" description="Low complexity" evidence="5">
    <location>
        <begin position="792"/>
        <end position="803"/>
    </location>
</feature>
<evidence type="ECO:0000256" key="4">
    <source>
        <dbReference type="ARBA" id="ARBA00023212"/>
    </source>
</evidence>
<dbReference type="Pfam" id="PF08687">
    <property type="entry name" value="ASD2"/>
    <property type="match status" value="1"/>
</dbReference>
<feature type="compositionally biased region" description="Basic residues" evidence="5">
    <location>
        <begin position="673"/>
        <end position="691"/>
    </location>
</feature>
<dbReference type="SUPFAM" id="SSF50156">
    <property type="entry name" value="PDZ domain-like"/>
    <property type="match status" value="1"/>
</dbReference>
<evidence type="ECO:0000313" key="8">
    <source>
        <dbReference type="Proteomes" id="UP000081671"/>
    </source>
</evidence>
<dbReference type="GO" id="GO:0043296">
    <property type="term" value="C:apical junction complex"/>
    <property type="evidence" value="ECO:0007669"/>
    <property type="project" value="TreeGrafter"/>
</dbReference>
<feature type="compositionally biased region" description="Low complexity" evidence="5">
    <location>
        <begin position="1222"/>
        <end position="1241"/>
    </location>
</feature>
<feature type="region of interest" description="Disordered" evidence="5">
    <location>
        <begin position="327"/>
        <end position="395"/>
    </location>
</feature>
<name>A0A1S3GG18_DIPOR</name>
<gene>
    <name evidence="9" type="primary">Shroom4</name>
</gene>
<accession>A0A1S3GG18</accession>
<evidence type="ECO:0000256" key="5">
    <source>
        <dbReference type="SAM" id="MobiDB-lite"/>
    </source>
</evidence>
<evidence type="ECO:0000256" key="1">
    <source>
        <dbReference type="ARBA" id="ARBA00004245"/>
    </source>
</evidence>
<dbReference type="Proteomes" id="UP000081671">
    <property type="component" value="Unplaced"/>
</dbReference>
<feature type="compositionally biased region" description="Polar residues" evidence="5">
    <location>
        <begin position="1301"/>
        <end position="1319"/>
    </location>
</feature>
<dbReference type="PROSITE" id="PS51307">
    <property type="entry name" value="ASD2"/>
    <property type="match status" value="1"/>
</dbReference>
<feature type="compositionally biased region" description="Low complexity" evidence="5">
    <location>
        <begin position="740"/>
        <end position="751"/>
    </location>
</feature>
<dbReference type="GO" id="GO:0016324">
    <property type="term" value="C:apical plasma membrane"/>
    <property type="evidence" value="ECO:0007669"/>
    <property type="project" value="TreeGrafter"/>
</dbReference>
<feature type="compositionally biased region" description="Pro residues" evidence="5">
    <location>
        <begin position="1205"/>
        <end position="1214"/>
    </location>
</feature>
<dbReference type="RefSeq" id="XP_012887808.1">
    <property type="nucleotide sequence ID" value="XM_013032354.1"/>
</dbReference>
<feature type="region of interest" description="Disordered" evidence="5">
    <location>
        <begin position="536"/>
        <end position="822"/>
    </location>
</feature>
<dbReference type="InterPro" id="IPR036034">
    <property type="entry name" value="PDZ_sf"/>
</dbReference>
<keyword evidence="4" id="KW-0206">Cytoskeleton</keyword>
<feature type="region of interest" description="Disordered" evidence="5">
    <location>
        <begin position="890"/>
        <end position="944"/>
    </location>
</feature>
<feature type="domain" description="ASD2" evidence="7">
    <location>
        <begin position="1361"/>
        <end position="1641"/>
    </location>
</feature>
<feature type="compositionally biased region" description="Basic and acidic residues" evidence="5">
    <location>
        <begin position="658"/>
        <end position="670"/>
    </location>
</feature>
<dbReference type="GO" id="GO:0030864">
    <property type="term" value="C:cortical actin cytoskeleton"/>
    <property type="evidence" value="ECO:0007669"/>
    <property type="project" value="TreeGrafter"/>
</dbReference>
<dbReference type="GO" id="GO:0007015">
    <property type="term" value="P:actin filament organization"/>
    <property type="evidence" value="ECO:0007669"/>
    <property type="project" value="TreeGrafter"/>
</dbReference>
<feature type="compositionally biased region" description="Polar residues" evidence="5">
    <location>
        <begin position="915"/>
        <end position="924"/>
    </location>
</feature>
<feature type="compositionally biased region" description="Polar residues" evidence="5">
    <location>
        <begin position="709"/>
        <end position="720"/>
    </location>
</feature>
<dbReference type="Gene3D" id="6.10.250.3120">
    <property type="match status" value="1"/>
</dbReference>
<feature type="compositionally biased region" description="Acidic residues" evidence="5">
    <location>
        <begin position="1242"/>
        <end position="1264"/>
    </location>
</feature>
<evidence type="ECO:0000256" key="2">
    <source>
        <dbReference type="ARBA" id="ARBA00006469"/>
    </source>
</evidence>
<evidence type="ECO:0000259" key="7">
    <source>
        <dbReference type="PROSITE" id="PS51307"/>
    </source>
</evidence>
<dbReference type="PANTHER" id="PTHR15012">
    <property type="entry name" value="APICAL PROTEIN/SHROOM-RELATED"/>
    <property type="match status" value="1"/>
</dbReference>
<dbReference type="InParanoid" id="A0A1S3GG18"/>
<organism evidence="8 9">
    <name type="scientific">Dipodomys ordii</name>
    <name type="common">Ord's kangaroo rat</name>
    <dbReference type="NCBI Taxonomy" id="10020"/>
    <lineage>
        <taxon>Eukaryota</taxon>
        <taxon>Metazoa</taxon>
        <taxon>Chordata</taxon>
        <taxon>Craniata</taxon>
        <taxon>Vertebrata</taxon>
        <taxon>Euteleostomi</taxon>
        <taxon>Mammalia</taxon>
        <taxon>Eutheria</taxon>
        <taxon>Euarchontoglires</taxon>
        <taxon>Glires</taxon>
        <taxon>Rodentia</taxon>
        <taxon>Castorimorpha</taxon>
        <taxon>Heteromyidae</taxon>
        <taxon>Dipodomyinae</taxon>
        <taxon>Dipodomys</taxon>
    </lineage>
</organism>
<dbReference type="Gene3D" id="2.30.42.10">
    <property type="match status" value="1"/>
</dbReference>
<dbReference type="PROSITE" id="PS50106">
    <property type="entry name" value="PDZ"/>
    <property type="match status" value="1"/>
</dbReference>
<dbReference type="KEGG" id="dord:105997822"/>
<proteinExistence type="inferred from homology"/>
<comment type="similarity">
    <text evidence="2">Belongs to the shroom family.</text>
</comment>
<feature type="compositionally biased region" description="Basic and acidic residues" evidence="5">
    <location>
        <begin position="778"/>
        <end position="787"/>
    </location>
</feature>
<dbReference type="GeneID" id="105997822"/>
<feature type="region of interest" description="Disordered" evidence="5">
    <location>
        <begin position="1186"/>
        <end position="1340"/>
    </location>
</feature>
<feature type="compositionally biased region" description="Basic and acidic residues" evidence="5">
    <location>
        <begin position="607"/>
        <end position="623"/>
    </location>
</feature>
<feature type="region of interest" description="Disordered" evidence="5">
    <location>
        <begin position="450"/>
        <end position="518"/>
    </location>
</feature>
<feature type="compositionally biased region" description="Polar residues" evidence="5">
    <location>
        <begin position="343"/>
        <end position="372"/>
    </location>
</feature>
<feature type="compositionally biased region" description="Basic and acidic residues" evidence="5">
    <location>
        <begin position="580"/>
        <end position="595"/>
    </location>
</feature>